<protein>
    <submittedName>
        <fullName evidence="2">Uncharacterized protein</fullName>
    </submittedName>
</protein>
<feature type="compositionally biased region" description="Polar residues" evidence="1">
    <location>
        <begin position="1"/>
        <end position="29"/>
    </location>
</feature>
<dbReference type="AlphaFoldDB" id="A0A820P2R2"/>
<evidence type="ECO:0000313" key="3">
    <source>
        <dbReference type="Proteomes" id="UP000663874"/>
    </source>
</evidence>
<dbReference type="EMBL" id="CAJOBE010065579">
    <property type="protein sequence ID" value="CAF4400084.1"/>
    <property type="molecule type" value="Genomic_DNA"/>
</dbReference>
<dbReference type="Proteomes" id="UP000663874">
    <property type="component" value="Unassembled WGS sequence"/>
</dbReference>
<proteinExistence type="predicted"/>
<accession>A0A820P2R2</accession>
<gene>
    <name evidence="2" type="ORF">FNK824_LOCUS43917</name>
</gene>
<organism evidence="2 3">
    <name type="scientific">Rotaria sordida</name>
    <dbReference type="NCBI Taxonomy" id="392033"/>
    <lineage>
        <taxon>Eukaryota</taxon>
        <taxon>Metazoa</taxon>
        <taxon>Spiralia</taxon>
        <taxon>Gnathifera</taxon>
        <taxon>Rotifera</taxon>
        <taxon>Eurotatoria</taxon>
        <taxon>Bdelloidea</taxon>
        <taxon>Philodinida</taxon>
        <taxon>Philodinidae</taxon>
        <taxon>Rotaria</taxon>
    </lineage>
</organism>
<sequence>KTQPETIAASSVQPKLDSVKSSTSASTVPQPMPMHKSITHDTTSGMLIKTNHCQNNTQQLMFTVVFTLTNQTNDERKVLK</sequence>
<reference evidence="2" key="1">
    <citation type="submission" date="2021-02" db="EMBL/GenBank/DDBJ databases">
        <authorList>
            <person name="Nowell W R."/>
        </authorList>
    </citation>
    <scope>NUCLEOTIDE SEQUENCE</scope>
</reference>
<evidence type="ECO:0000256" key="1">
    <source>
        <dbReference type="SAM" id="MobiDB-lite"/>
    </source>
</evidence>
<evidence type="ECO:0000313" key="2">
    <source>
        <dbReference type="EMBL" id="CAF4400084.1"/>
    </source>
</evidence>
<comment type="caution">
    <text evidence="2">The sequence shown here is derived from an EMBL/GenBank/DDBJ whole genome shotgun (WGS) entry which is preliminary data.</text>
</comment>
<name>A0A820P2R2_9BILA</name>
<feature type="non-terminal residue" evidence="2">
    <location>
        <position position="1"/>
    </location>
</feature>
<feature type="region of interest" description="Disordered" evidence="1">
    <location>
        <begin position="1"/>
        <end position="39"/>
    </location>
</feature>